<dbReference type="EMBL" id="CP003349">
    <property type="protein sequence ID" value="AFD06673.1"/>
    <property type="molecule type" value="Genomic_DNA"/>
</dbReference>
<dbReference type="NCBIfam" id="TIGR01643">
    <property type="entry name" value="YD_repeat_2x"/>
    <property type="match status" value="1"/>
</dbReference>
<evidence type="ECO:0000313" key="2">
    <source>
        <dbReference type="Proteomes" id="UP000007590"/>
    </source>
</evidence>
<dbReference type="OrthoDB" id="953290at2"/>
<dbReference type="InterPro" id="IPR006530">
    <property type="entry name" value="YD"/>
</dbReference>
<evidence type="ECO:0000313" key="1">
    <source>
        <dbReference type="EMBL" id="AFD06673.1"/>
    </source>
</evidence>
<organism evidence="1 2">
    <name type="scientific">Solitalea canadensis (strain ATCC 29591 / DSM 3403 / JCM 21819 / LMG 8368 / NBRC 15130 / NCIMB 12057 / USAM 9D)</name>
    <name type="common">Flexibacter canadensis</name>
    <dbReference type="NCBI Taxonomy" id="929556"/>
    <lineage>
        <taxon>Bacteria</taxon>
        <taxon>Pseudomonadati</taxon>
        <taxon>Bacteroidota</taxon>
        <taxon>Sphingobacteriia</taxon>
        <taxon>Sphingobacteriales</taxon>
        <taxon>Sphingobacteriaceae</taxon>
        <taxon>Solitalea</taxon>
    </lineage>
</organism>
<dbReference type="Proteomes" id="UP000007590">
    <property type="component" value="Chromosome"/>
</dbReference>
<sequence>MKKNYLFFTIALAVVTVSCKDEMPKPTQNEIVANEHLEIPVTTVTLKKTNSLNESYLANDQNQIISFTSDGNVYKLAYDEKGNLTECNYFDKKNSSEIPTSSVKYTTVKGQFISDGTKYFEFNSQKQIAIFKVLGSNKEAKYSYDKNGNLAKVNIFENGSIKEVVKFSYENVNDAVYKAATKNPFLFSIKFL</sequence>
<dbReference type="AlphaFoldDB" id="H8KVQ0"/>
<dbReference type="HOGENOM" id="CLU_1414342_0_0_10"/>
<dbReference type="KEGG" id="scn:Solca_1606"/>
<accession>H8KVQ0</accession>
<name>H8KVQ0_SOLCM</name>
<reference evidence="1" key="1">
    <citation type="submission" date="2012-02" db="EMBL/GenBank/DDBJ databases">
        <title>The complete genome of Solitalea canadensis DSM 3403.</title>
        <authorList>
            <consortium name="US DOE Joint Genome Institute (JGI-PGF)"/>
            <person name="Lucas S."/>
            <person name="Copeland A."/>
            <person name="Lapidus A."/>
            <person name="Glavina del Rio T."/>
            <person name="Dalin E."/>
            <person name="Tice H."/>
            <person name="Bruce D."/>
            <person name="Goodwin L."/>
            <person name="Pitluck S."/>
            <person name="Peters L."/>
            <person name="Ovchinnikova G."/>
            <person name="Lu M."/>
            <person name="Kyrpides N."/>
            <person name="Mavromatis K."/>
            <person name="Ivanova N."/>
            <person name="Brettin T."/>
            <person name="Detter J.C."/>
            <person name="Han C."/>
            <person name="Larimer F."/>
            <person name="Land M."/>
            <person name="Hauser L."/>
            <person name="Markowitz V."/>
            <person name="Cheng J.-F."/>
            <person name="Hugenholtz P."/>
            <person name="Woyke T."/>
            <person name="Wu D."/>
            <person name="Spring S."/>
            <person name="Schroeder M."/>
            <person name="Kopitz M."/>
            <person name="Brambilla E."/>
            <person name="Klenk H.-P."/>
            <person name="Eisen J.A."/>
        </authorList>
    </citation>
    <scope>NUCLEOTIDE SEQUENCE</scope>
    <source>
        <strain evidence="1">DSM 3403</strain>
    </source>
</reference>
<gene>
    <name evidence="1" type="ordered locus">Solca_1606</name>
</gene>
<keyword evidence="2" id="KW-1185">Reference proteome</keyword>
<proteinExistence type="predicted"/>
<dbReference type="RefSeq" id="WP_014679900.1">
    <property type="nucleotide sequence ID" value="NC_017770.1"/>
</dbReference>
<dbReference type="PROSITE" id="PS51257">
    <property type="entry name" value="PROKAR_LIPOPROTEIN"/>
    <property type="match status" value="1"/>
</dbReference>
<protein>
    <submittedName>
        <fullName evidence="1">Uncharacterized protein</fullName>
    </submittedName>
</protein>